<evidence type="ECO:0000259" key="1">
    <source>
        <dbReference type="Pfam" id="PF12146"/>
    </source>
</evidence>
<dbReference type="Gene3D" id="3.40.50.1820">
    <property type="entry name" value="alpha/beta hydrolase"/>
    <property type="match status" value="1"/>
</dbReference>
<evidence type="ECO:0000313" key="3">
    <source>
        <dbReference type="Proteomes" id="UP000032811"/>
    </source>
</evidence>
<gene>
    <name evidence="2" type="ORF">ATCC9714_19281</name>
</gene>
<dbReference type="InterPro" id="IPR022742">
    <property type="entry name" value="Hydrolase_4"/>
</dbReference>
<dbReference type="SUPFAM" id="SSF53474">
    <property type="entry name" value="alpha/beta-Hydrolases"/>
    <property type="match status" value="1"/>
</dbReference>
<dbReference type="PANTHER" id="PTHR11614">
    <property type="entry name" value="PHOSPHOLIPASE-RELATED"/>
    <property type="match status" value="1"/>
</dbReference>
<dbReference type="RefSeq" id="WP_057545122.1">
    <property type="nucleotide sequence ID" value="NZ_CDNJ01000003.1"/>
</dbReference>
<evidence type="ECO:0000313" key="2">
    <source>
        <dbReference type="EMBL" id="CEJ74040.1"/>
    </source>
</evidence>
<accession>A0ABM9RPR5</accession>
<reference evidence="2 3" key="1">
    <citation type="submission" date="2014-11" db="EMBL/GenBank/DDBJ databases">
        <authorList>
            <person name="Aslett M.A."/>
            <person name="De Silva N."/>
        </authorList>
    </citation>
    <scope>NUCLEOTIDE SEQUENCE [LARGE SCALE GENOMIC DNA]</scope>
    <source>
        <strain evidence="2 3">ATCC9714</strain>
    </source>
</reference>
<dbReference type="InterPro" id="IPR051044">
    <property type="entry name" value="MAG_DAG_Lipase"/>
</dbReference>
<dbReference type="EMBL" id="LN679998">
    <property type="protein sequence ID" value="CEJ74040.1"/>
    <property type="molecule type" value="Genomic_DNA"/>
</dbReference>
<name>A0ABM9RPR5_PARSO</name>
<dbReference type="Proteomes" id="UP000032811">
    <property type="component" value="Chromosome 1"/>
</dbReference>
<keyword evidence="3" id="KW-1185">Reference proteome</keyword>
<feature type="domain" description="Serine aminopeptidase S33" evidence="1">
    <location>
        <begin position="27"/>
        <end position="290"/>
    </location>
</feature>
<protein>
    <submittedName>
        <fullName evidence="2">Fragment of putative lysophospholipase</fullName>
    </submittedName>
</protein>
<dbReference type="Pfam" id="PF12146">
    <property type="entry name" value="Hydrolase_4"/>
    <property type="match status" value="1"/>
</dbReference>
<organism evidence="2 3">
    <name type="scientific">Paraclostridium sordellii</name>
    <name type="common">Clostridium sordellii</name>
    <dbReference type="NCBI Taxonomy" id="1505"/>
    <lineage>
        <taxon>Bacteria</taxon>
        <taxon>Bacillati</taxon>
        <taxon>Bacillota</taxon>
        <taxon>Clostridia</taxon>
        <taxon>Peptostreptococcales</taxon>
        <taxon>Peptostreptococcaceae</taxon>
        <taxon>Paraclostridium</taxon>
    </lineage>
</organism>
<sequence>MDKFTFKGEENLDIHVYKYKPRENEAIKGVVQISHGMSEEASRYENFARALNNNGYIVYINDHRGHGKSIMNKDDIGKLAKKDGIDCIVKDLRKLNKIIKNENENLPIFLFSHSMGSFASQKYIMEFGDTIEGVILSGTNGIHGLEVDFGFIVAKLMCKIKGRDERAYLIDKLAFGGFNKKFNPNRTDFDWLSRDTIEVDKYIQNESCGVVFTNGYFYDLFSLFKEIRKLDNINKVNKNLPIYIFAGDKDPVGKFGKGIIRLYENYKSVGIKDCTYKLYKDGRHEMLNELNRDDVILDTIKWIDKRVDNINQEALYKS</sequence>
<proteinExistence type="predicted"/>
<dbReference type="InterPro" id="IPR029058">
    <property type="entry name" value="AB_hydrolase_fold"/>
</dbReference>
<dbReference type="GeneID" id="97537764"/>